<evidence type="ECO:0000256" key="7">
    <source>
        <dbReference type="ARBA" id="ARBA00023136"/>
    </source>
</evidence>
<evidence type="ECO:0000256" key="6">
    <source>
        <dbReference type="ARBA" id="ARBA00022989"/>
    </source>
</evidence>
<comment type="similarity">
    <text evidence="2">Belongs to the MreD family.</text>
</comment>
<keyword evidence="4 8" id="KW-0812">Transmembrane</keyword>
<dbReference type="InterPro" id="IPR007227">
    <property type="entry name" value="Cell_shape_determining_MreD"/>
</dbReference>
<evidence type="ECO:0000313" key="10">
    <source>
        <dbReference type="Proteomes" id="UP000231472"/>
    </source>
</evidence>
<name>A0A2H0YR66_9BACT</name>
<keyword evidence="3" id="KW-1003">Cell membrane</keyword>
<evidence type="ECO:0000256" key="4">
    <source>
        <dbReference type="ARBA" id="ARBA00022692"/>
    </source>
</evidence>
<dbReference type="NCBIfam" id="TIGR03426">
    <property type="entry name" value="shape_MreD"/>
    <property type="match status" value="1"/>
</dbReference>
<organism evidence="9 10">
    <name type="scientific">Candidatus Nealsonbacteria bacterium CG08_land_8_20_14_0_20_36_22</name>
    <dbReference type="NCBI Taxonomy" id="1974704"/>
    <lineage>
        <taxon>Bacteria</taxon>
        <taxon>Candidatus Nealsoniibacteriota</taxon>
    </lineage>
</organism>
<keyword evidence="7 8" id="KW-0472">Membrane</keyword>
<comment type="subcellular location">
    <subcellularLocation>
        <location evidence="1">Cell membrane</location>
        <topology evidence="1">Multi-pass membrane protein</topology>
    </subcellularLocation>
</comment>
<evidence type="ECO:0000256" key="1">
    <source>
        <dbReference type="ARBA" id="ARBA00004651"/>
    </source>
</evidence>
<sequence>MFKKILISIIILYFLVLLQASFFVHFAVWGVFPNLVLILIIIWNFFEKPRNELGLYMALSGGFFLDIFSSSFIGYNILILMVLVILIKLIFRRYVRVPFFEKI</sequence>
<evidence type="ECO:0000256" key="3">
    <source>
        <dbReference type="ARBA" id="ARBA00022475"/>
    </source>
</evidence>
<reference evidence="10" key="1">
    <citation type="submission" date="2017-09" db="EMBL/GenBank/DDBJ databases">
        <title>Depth-based differentiation of microbial function through sediment-hosted aquifers and enrichment of novel symbionts in the deep terrestrial subsurface.</title>
        <authorList>
            <person name="Probst A.J."/>
            <person name="Ladd B."/>
            <person name="Jarett J.K."/>
            <person name="Geller-Mcgrath D.E."/>
            <person name="Sieber C.M.K."/>
            <person name="Emerson J.B."/>
            <person name="Anantharaman K."/>
            <person name="Thomas B.C."/>
            <person name="Malmstrom R."/>
            <person name="Stieglmeier M."/>
            <person name="Klingl A."/>
            <person name="Woyke T."/>
            <person name="Ryan C.M."/>
            <person name="Banfield J.F."/>
        </authorList>
    </citation>
    <scope>NUCLEOTIDE SEQUENCE [LARGE SCALE GENOMIC DNA]</scope>
</reference>
<keyword evidence="6 8" id="KW-1133">Transmembrane helix</keyword>
<gene>
    <name evidence="9" type="primary">mreD</name>
    <name evidence="9" type="ORF">COT32_00870</name>
</gene>
<evidence type="ECO:0000256" key="5">
    <source>
        <dbReference type="ARBA" id="ARBA00022960"/>
    </source>
</evidence>
<evidence type="ECO:0000256" key="2">
    <source>
        <dbReference type="ARBA" id="ARBA00007776"/>
    </source>
</evidence>
<evidence type="ECO:0000313" key="9">
    <source>
        <dbReference type="EMBL" id="PIS40243.1"/>
    </source>
</evidence>
<feature type="transmembrane region" description="Helical" evidence="8">
    <location>
        <begin position="5"/>
        <end position="22"/>
    </location>
</feature>
<dbReference type="GO" id="GO:0008360">
    <property type="term" value="P:regulation of cell shape"/>
    <property type="evidence" value="ECO:0007669"/>
    <property type="project" value="UniProtKB-KW"/>
</dbReference>
<keyword evidence="5" id="KW-0133">Cell shape</keyword>
<dbReference type="Proteomes" id="UP000231472">
    <property type="component" value="Unassembled WGS sequence"/>
</dbReference>
<feature type="transmembrane region" description="Helical" evidence="8">
    <location>
        <begin position="28"/>
        <end position="46"/>
    </location>
</feature>
<dbReference type="EMBL" id="PEYC01000018">
    <property type="protein sequence ID" value="PIS40243.1"/>
    <property type="molecule type" value="Genomic_DNA"/>
</dbReference>
<comment type="caution">
    <text evidence="9">The sequence shown here is derived from an EMBL/GenBank/DDBJ whole genome shotgun (WGS) entry which is preliminary data.</text>
</comment>
<dbReference type="GO" id="GO:0005886">
    <property type="term" value="C:plasma membrane"/>
    <property type="evidence" value="ECO:0007669"/>
    <property type="project" value="UniProtKB-SubCell"/>
</dbReference>
<dbReference type="Pfam" id="PF04093">
    <property type="entry name" value="MreD"/>
    <property type="match status" value="1"/>
</dbReference>
<accession>A0A2H0YR66</accession>
<evidence type="ECO:0000256" key="8">
    <source>
        <dbReference type="SAM" id="Phobius"/>
    </source>
</evidence>
<proteinExistence type="inferred from homology"/>
<protein>
    <submittedName>
        <fullName evidence="9">Rod shape-determining protein MreD</fullName>
    </submittedName>
</protein>
<dbReference type="AlphaFoldDB" id="A0A2H0YR66"/>